<evidence type="ECO:0000256" key="12">
    <source>
        <dbReference type="ARBA" id="ARBA00033708"/>
    </source>
</evidence>
<evidence type="ECO:0000256" key="3">
    <source>
        <dbReference type="ARBA" id="ARBA00022448"/>
    </source>
</evidence>
<reference evidence="16" key="1">
    <citation type="journal article" date="2022" name="Int. J. Syst. Evol. Microbiol.">
        <title>Anaeromyxobacter oryzae sp. nov., Anaeromyxobacter diazotrophicus sp. nov. and Anaeromyxobacter paludicola sp. nov., isolated from paddy soils.</title>
        <authorList>
            <person name="Itoh H."/>
            <person name="Xu Z."/>
            <person name="Mise K."/>
            <person name="Masuda Y."/>
            <person name="Ushijima N."/>
            <person name="Hayakawa C."/>
            <person name="Shiratori Y."/>
            <person name="Senoo K."/>
        </authorList>
    </citation>
    <scope>NUCLEOTIDE SEQUENCE [LARGE SCALE GENOMIC DNA]</scope>
    <source>
        <strain evidence="16">Red232</strain>
    </source>
</reference>
<evidence type="ECO:0000313" key="16">
    <source>
        <dbReference type="Proteomes" id="UP001162891"/>
    </source>
</evidence>
<evidence type="ECO:0000256" key="8">
    <source>
        <dbReference type="ARBA" id="ARBA00023053"/>
    </source>
</evidence>
<keyword evidence="9" id="KW-0406">Ion transport</keyword>
<proteinExistence type="inferred from homology"/>
<feature type="transmembrane region" description="Helical" evidence="14">
    <location>
        <begin position="74"/>
        <end position="93"/>
    </location>
</feature>
<dbReference type="RefSeq" id="WP_248361657.1">
    <property type="nucleotide sequence ID" value="NZ_AP025591.1"/>
</dbReference>
<comment type="subcellular location">
    <subcellularLocation>
        <location evidence="1">Cell membrane</location>
        <topology evidence="1">Multi-pass membrane protein</topology>
    </subcellularLocation>
</comment>
<keyword evidence="4" id="KW-1003">Cell membrane</keyword>
<gene>
    <name evidence="15" type="ORF">AMOR_25490</name>
</gene>
<feature type="transmembrane region" description="Helical" evidence="14">
    <location>
        <begin position="394"/>
        <end position="411"/>
    </location>
</feature>
<evidence type="ECO:0000256" key="1">
    <source>
        <dbReference type="ARBA" id="ARBA00004651"/>
    </source>
</evidence>
<evidence type="ECO:0000256" key="2">
    <source>
        <dbReference type="ARBA" id="ARBA00006434"/>
    </source>
</evidence>
<evidence type="ECO:0000256" key="9">
    <source>
        <dbReference type="ARBA" id="ARBA00023065"/>
    </source>
</evidence>
<feature type="transmembrane region" description="Helical" evidence="14">
    <location>
        <begin position="494"/>
        <end position="518"/>
    </location>
</feature>
<dbReference type="InterPro" id="IPR001734">
    <property type="entry name" value="Na/solute_symporter"/>
</dbReference>
<feature type="transmembrane region" description="Helical" evidence="14">
    <location>
        <begin position="417"/>
        <end position="442"/>
    </location>
</feature>
<dbReference type="CDD" id="cd10322">
    <property type="entry name" value="SLC5sbd"/>
    <property type="match status" value="1"/>
</dbReference>
<organism evidence="15 16">
    <name type="scientific">Anaeromyxobacter oryzae</name>
    <dbReference type="NCBI Taxonomy" id="2918170"/>
    <lineage>
        <taxon>Bacteria</taxon>
        <taxon>Pseudomonadati</taxon>
        <taxon>Myxococcota</taxon>
        <taxon>Myxococcia</taxon>
        <taxon>Myxococcales</taxon>
        <taxon>Cystobacterineae</taxon>
        <taxon>Anaeromyxobacteraceae</taxon>
        <taxon>Anaeromyxobacter</taxon>
    </lineage>
</organism>
<dbReference type="PANTHER" id="PTHR48086:SF3">
    <property type="entry name" value="SODIUM_PROLINE SYMPORTER"/>
    <property type="match status" value="1"/>
</dbReference>
<evidence type="ECO:0000256" key="5">
    <source>
        <dbReference type="ARBA" id="ARBA00022692"/>
    </source>
</evidence>
<keyword evidence="7 14" id="KW-1133">Transmembrane helix</keyword>
<keyword evidence="8" id="KW-0915">Sodium</keyword>
<feature type="transmembrane region" description="Helical" evidence="14">
    <location>
        <begin position="6"/>
        <end position="25"/>
    </location>
</feature>
<evidence type="ECO:0000256" key="7">
    <source>
        <dbReference type="ARBA" id="ARBA00022989"/>
    </source>
</evidence>
<feature type="transmembrane region" description="Helical" evidence="14">
    <location>
        <begin position="45"/>
        <end position="68"/>
    </location>
</feature>
<dbReference type="InterPro" id="IPR038377">
    <property type="entry name" value="Na/Glc_symporter_sf"/>
</dbReference>
<dbReference type="InterPro" id="IPR050277">
    <property type="entry name" value="Sodium:Solute_Symporter"/>
</dbReference>
<feature type="transmembrane region" description="Helical" evidence="14">
    <location>
        <begin position="244"/>
        <end position="262"/>
    </location>
</feature>
<evidence type="ECO:0000256" key="13">
    <source>
        <dbReference type="RuleBase" id="RU362091"/>
    </source>
</evidence>
<dbReference type="Pfam" id="PF00474">
    <property type="entry name" value="SSF"/>
    <property type="match status" value="1"/>
</dbReference>
<dbReference type="EMBL" id="AP025591">
    <property type="protein sequence ID" value="BDG03553.1"/>
    <property type="molecule type" value="Genomic_DNA"/>
</dbReference>
<keyword evidence="5 14" id="KW-0812">Transmembrane</keyword>
<name>A0ABM7WVL6_9BACT</name>
<evidence type="ECO:0000256" key="11">
    <source>
        <dbReference type="ARBA" id="ARBA00023201"/>
    </source>
</evidence>
<protein>
    <submittedName>
        <fullName evidence="15">Sodium:solute symporter</fullName>
    </submittedName>
</protein>
<keyword evidence="16" id="KW-1185">Reference proteome</keyword>
<dbReference type="Proteomes" id="UP001162891">
    <property type="component" value="Chromosome"/>
</dbReference>
<dbReference type="NCBIfam" id="TIGR00813">
    <property type="entry name" value="sss"/>
    <property type="match status" value="1"/>
</dbReference>
<evidence type="ECO:0000313" key="15">
    <source>
        <dbReference type="EMBL" id="BDG03553.1"/>
    </source>
</evidence>
<feature type="transmembrane region" description="Helical" evidence="14">
    <location>
        <begin position="155"/>
        <end position="174"/>
    </location>
</feature>
<feature type="transmembrane region" description="Helical" evidence="14">
    <location>
        <begin position="186"/>
        <end position="204"/>
    </location>
</feature>
<evidence type="ECO:0000256" key="6">
    <source>
        <dbReference type="ARBA" id="ARBA00022847"/>
    </source>
</evidence>
<keyword evidence="6" id="KW-0769">Symport</keyword>
<dbReference type="Gene3D" id="1.20.1730.10">
    <property type="entry name" value="Sodium/glucose cotransporter"/>
    <property type="match status" value="1"/>
</dbReference>
<sequence>MNTPLLVAVVLVYAAIVVFLGWLGYRNTRSAADFLVGGRQIHPVLMALAYGSTFISTSAIVGFGGVAALYGMGLLWLTAANIFVGVFVAFVVFGRPTRRLGAALDAHTFPELLGRRFDSKFIQGFVGGTIALLMPLYAAAVLIGGARFLEVQLHLGYSTALLVFAAVTIAYVLFGGLKGVVYTDAFQAVLMFAGMALLLFATYGQTGGAAAHGKLTALAAKVPPALQASGHRGWTAMPALFSPIWWQLVSTIVLGVGIGVLAQPQLTLRFMTVKSGKELNRALVPGGIFILFMTGVAFLVGALTNVYFFERTGKIALAAVTDPTTGKFNVDKLIPTYTQSAMPEWFGYLFMLTLVAAAMSTLSAQFHVIGTAIGRDLYQEVAMKGAHQERTVPIAKAGIVVGFAVTLLVAFNLGGNVIAVATALFFGMCAASFLPLFVAALFWRRATKAGAVAGMLSGTVAWVVWTLLFHEKEAAAFGIAKALAGRPSLVSGTIWAVVDPLVIALPISAAVTVLASLATRPARSAAPRSAQPAA</sequence>
<evidence type="ECO:0000256" key="4">
    <source>
        <dbReference type="ARBA" id="ARBA00022475"/>
    </source>
</evidence>
<comment type="catalytic activity">
    <reaction evidence="12">
        <text>L-proline(in) + Na(+)(in) = L-proline(out) + Na(+)(out)</text>
        <dbReference type="Rhea" id="RHEA:28967"/>
        <dbReference type="ChEBI" id="CHEBI:29101"/>
        <dbReference type="ChEBI" id="CHEBI:60039"/>
    </reaction>
</comment>
<feature type="transmembrane region" description="Helical" evidence="14">
    <location>
        <begin position="345"/>
        <end position="373"/>
    </location>
</feature>
<evidence type="ECO:0000256" key="10">
    <source>
        <dbReference type="ARBA" id="ARBA00023136"/>
    </source>
</evidence>
<comment type="similarity">
    <text evidence="2 13">Belongs to the sodium:solute symporter (SSF) (TC 2.A.21) family.</text>
</comment>
<feature type="transmembrane region" description="Helical" evidence="14">
    <location>
        <begin position="449"/>
        <end position="468"/>
    </location>
</feature>
<keyword evidence="10 14" id="KW-0472">Membrane</keyword>
<dbReference type="PROSITE" id="PS50283">
    <property type="entry name" value="NA_SOLUT_SYMP_3"/>
    <property type="match status" value="1"/>
</dbReference>
<feature type="transmembrane region" description="Helical" evidence="14">
    <location>
        <begin position="283"/>
        <end position="308"/>
    </location>
</feature>
<keyword evidence="3" id="KW-0813">Transport</keyword>
<accession>A0ABM7WVL6</accession>
<feature type="transmembrane region" description="Helical" evidence="14">
    <location>
        <begin position="125"/>
        <end position="149"/>
    </location>
</feature>
<evidence type="ECO:0000256" key="14">
    <source>
        <dbReference type="SAM" id="Phobius"/>
    </source>
</evidence>
<keyword evidence="11" id="KW-0739">Sodium transport</keyword>
<dbReference type="PANTHER" id="PTHR48086">
    <property type="entry name" value="SODIUM/PROLINE SYMPORTER-RELATED"/>
    <property type="match status" value="1"/>
</dbReference>